<comment type="subcellular location">
    <subcellularLocation>
        <location evidence="2">Cell membrane</location>
        <topology evidence="2">Multi-pass membrane protein</topology>
    </subcellularLocation>
</comment>
<dbReference type="Proteomes" id="UP000546162">
    <property type="component" value="Unassembled WGS sequence"/>
</dbReference>
<dbReference type="PANTHER" id="PTHR34295">
    <property type="entry name" value="BIOTIN TRANSPORTER BIOY"/>
    <property type="match status" value="1"/>
</dbReference>
<dbReference type="Gene3D" id="1.10.1760.20">
    <property type="match status" value="1"/>
</dbReference>
<dbReference type="Pfam" id="PF02632">
    <property type="entry name" value="BioY"/>
    <property type="match status" value="1"/>
</dbReference>
<gene>
    <name evidence="4" type="ORF">BJY16_005210</name>
</gene>
<feature type="transmembrane region" description="Helical" evidence="3">
    <location>
        <begin position="50"/>
        <end position="70"/>
    </location>
</feature>
<sequence length="197" mass="20048">MNSLALHAPRYVLGDLLLTRVRGADVLLVTGGAALIGLSAQIAVPVPGSPVPVTGQTLAVLLCAAALGPWRGPAATLAYVFAGLAGVPWFAGGASGLTGATFGYLLGMIAAAAVVGALARYGADRTPWRTVPAMLLGNVVIYTVGVSWLAVTLHLNATTAVRVGLVPFLLGDALKVLIAAGVLPAAWHLTRRTPRSR</sequence>
<evidence type="ECO:0000256" key="2">
    <source>
        <dbReference type="PIRNR" id="PIRNR016661"/>
    </source>
</evidence>
<evidence type="ECO:0000313" key="5">
    <source>
        <dbReference type="Proteomes" id="UP000546162"/>
    </source>
</evidence>
<keyword evidence="3" id="KW-0812">Transmembrane</keyword>
<keyword evidence="2" id="KW-1003">Cell membrane</keyword>
<comment type="similarity">
    <text evidence="1 2">Belongs to the BioY family.</text>
</comment>
<keyword evidence="3" id="KW-1133">Transmembrane helix</keyword>
<dbReference type="GO" id="GO:0015225">
    <property type="term" value="F:biotin transmembrane transporter activity"/>
    <property type="evidence" value="ECO:0007669"/>
    <property type="project" value="UniProtKB-UniRule"/>
</dbReference>
<accession>A0A7W7M9E2</accession>
<proteinExistence type="inferred from homology"/>
<feature type="transmembrane region" description="Helical" evidence="3">
    <location>
        <begin position="133"/>
        <end position="153"/>
    </location>
</feature>
<evidence type="ECO:0000256" key="3">
    <source>
        <dbReference type="SAM" id="Phobius"/>
    </source>
</evidence>
<keyword evidence="5" id="KW-1185">Reference proteome</keyword>
<feature type="transmembrane region" description="Helical" evidence="3">
    <location>
        <begin position="26"/>
        <end position="44"/>
    </location>
</feature>
<feature type="transmembrane region" description="Helical" evidence="3">
    <location>
        <begin position="165"/>
        <end position="187"/>
    </location>
</feature>
<dbReference type="EMBL" id="JACHNB010000001">
    <property type="protein sequence ID" value="MBB4741751.1"/>
    <property type="molecule type" value="Genomic_DNA"/>
</dbReference>
<keyword evidence="2" id="KW-0813">Transport</keyword>
<comment type="caution">
    <text evidence="4">The sequence shown here is derived from an EMBL/GenBank/DDBJ whole genome shotgun (WGS) entry which is preliminary data.</text>
</comment>
<feature type="transmembrane region" description="Helical" evidence="3">
    <location>
        <begin position="77"/>
        <end position="96"/>
    </location>
</feature>
<dbReference type="PANTHER" id="PTHR34295:SF1">
    <property type="entry name" value="BIOTIN TRANSPORTER BIOY"/>
    <property type="match status" value="1"/>
</dbReference>
<dbReference type="RefSeq" id="WP_185042200.1">
    <property type="nucleotide sequence ID" value="NZ_BAABFG010000005.1"/>
</dbReference>
<evidence type="ECO:0000313" key="4">
    <source>
        <dbReference type="EMBL" id="MBB4741751.1"/>
    </source>
</evidence>
<feature type="transmembrane region" description="Helical" evidence="3">
    <location>
        <begin position="102"/>
        <end position="121"/>
    </location>
</feature>
<name>A0A7W7M9E2_9ACTN</name>
<protein>
    <recommendedName>
        <fullName evidence="2">Biotin transporter</fullName>
    </recommendedName>
</protein>
<dbReference type="AlphaFoldDB" id="A0A7W7M9E2"/>
<keyword evidence="2 3" id="KW-0472">Membrane</keyword>
<evidence type="ECO:0000256" key="1">
    <source>
        <dbReference type="ARBA" id="ARBA00010692"/>
    </source>
</evidence>
<dbReference type="InterPro" id="IPR003784">
    <property type="entry name" value="BioY"/>
</dbReference>
<dbReference type="PIRSF" id="PIRSF016661">
    <property type="entry name" value="BioY"/>
    <property type="match status" value="1"/>
</dbReference>
<organism evidence="4 5">
    <name type="scientific">Actinoplanes octamycinicus</name>
    <dbReference type="NCBI Taxonomy" id="135948"/>
    <lineage>
        <taxon>Bacteria</taxon>
        <taxon>Bacillati</taxon>
        <taxon>Actinomycetota</taxon>
        <taxon>Actinomycetes</taxon>
        <taxon>Micromonosporales</taxon>
        <taxon>Micromonosporaceae</taxon>
        <taxon>Actinoplanes</taxon>
    </lineage>
</organism>
<dbReference type="GO" id="GO:0005886">
    <property type="term" value="C:plasma membrane"/>
    <property type="evidence" value="ECO:0007669"/>
    <property type="project" value="UniProtKB-SubCell"/>
</dbReference>
<reference evidence="4 5" key="1">
    <citation type="submission" date="2020-08" db="EMBL/GenBank/DDBJ databases">
        <title>Sequencing the genomes of 1000 actinobacteria strains.</title>
        <authorList>
            <person name="Klenk H.-P."/>
        </authorList>
    </citation>
    <scope>NUCLEOTIDE SEQUENCE [LARGE SCALE GENOMIC DNA]</scope>
    <source>
        <strain evidence="4 5">DSM 45809</strain>
    </source>
</reference>